<name>A0A1B0AU56_9MUSC</name>
<keyword evidence="1" id="KW-1133">Transmembrane helix</keyword>
<reference evidence="3" key="1">
    <citation type="submission" date="2015-01" db="EMBL/GenBank/DDBJ databases">
        <authorList>
            <person name="Aksoy S."/>
            <person name="Warren W."/>
            <person name="Wilson R.K."/>
        </authorList>
    </citation>
    <scope>NUCLEOTIDE SEQUENCE [LARGE SCALE GENOMIC DNA]</scope>
    <source>
        <strain evidence="3">IAEA</strain>
    </source>
</reference>
<dbReference type="EMBL" id="JXJN01003516">
    <property type="status" value="NOT_ANNOTATED_CDS"/>
    <property type="molecule type" value="Genomic_DNA"/>
</dbReference>
<evidence type="ECO:0000313" key="3">
    <source>
        <dbReference type="Proteomes" id="UP000092460"/>
    </source>
</evidence>
<feature type="transmembrane region" description="Helical" evidence="1">
    <location>
        <begin position="39"/>
        <end position="61"/>
    </location>
</feature>
<reference evidence="2" key="2">
    <citation type="submission" date="2020-05" db="UniProtKB">
        <authorList>
            <consortium name="EnsemblMetazoa"/>
        </authorList>
    </citation>
    <scope>IDENTIFICATION</scope>
    <source>
        <strain evidence="2">IAEA</strain>
    </source>
</reference>
<protein>
    <submittedName>
        <fullName evidence="2">Uncharacterized protein</fullName>
    </submittedName>
</protein>
<keyword evidence="3" id="KW-1185">Reference proteome</keyword>
<accession>A0A1B0AU56</accession>
<proteinExistence type="predicted"/>
<evidence type="ECO:0000313" key="2">
    <source>
        <dbReference type="EnsemblMetazoa" id="GPPI008699-PA"/>
    </source>
</evidence>
<evidence type="ECO:0000256" key="1">
    <source>
        <dbReference type="SAM" id="Phobius"/>
    </source>
</evidence>
<sequence length="107" mass="12500">MILYTMHQLYVPVEMSYHLIVITTKRKGKKEDINLYNQILFIILSFYEGLNGGMTLVYLFAKPVEEIWLKAASSSQVIKLQKNYKTNGSEPPYSFRIAFKSLNLFIR</sequence>
<dbReference type="VEuPathDB" id="VectorBase:GPPI008699"/>
<dbReference type="EnsemblMetazoa" id="GPPI008699-RA">
    <property type="protein sequence ID" value="GPPI008699-PA"/>
    <property type="gene ID" value="GPPI008699"/>
</dbReference>
<dbReference type="AlphaFoldDB" id="A0A1B0AU56"/>
<dbReference type="Proteomes" id="UP000092460">
    <property type="component" value="Unassembled WGS sequence"/>
</dbReference>
<keyword evidence="1" id="KW-0812">Transmembrane</keyword>
<organism evidence="2 3">
    <name type="scientific">Glossina palpalis gambiensis</name>
    <dbReference type="NCBI Taxonomy" id="67801"/>
    <lineage>
        <taxon>Eukaryota</taxon>
        <taxon>Metazoa</taxon>
        <taxon>Ecdysozoa</taxon>
        <taxon>Arthropoda</taxon>
        <taxon>Hexapoda</taxon>
        <taxon>Insecta</taxon>
        <taxon>Pterygota</taxon>
        <taxon>Neoptera</taxon>
        <taxon>Endopterygota</taxon>
        <taxon>Diptera</taxon>
        <taxon>Brachycera</taxon>
        <taxon>Muscomorpha</taxon>
        <taxon>Hippoboscoidea</taxon>
        <taxon>Glossinidae</taxon>
        <taxon>Glossina</taxon>
    </lineage>
</organism>
<keyword evidence="1" id="KW-0472">Membrane</keyword>